<evidence type="ECO:0000313" key="2">
    <source>
        <dbReference type="EMBL" id="KAB3571555.1"/>
    </source>
</evidence>
<accession>A0A412NX98</accession>
<evidence type="ECO:0000256" key="1">
    <source>
        <dbReference type="SAM" id="SignalP"/>
    </source>
</evidence>
<dbReference type="EMBL" id="WCZM01000012">
    <property type="protein sequence ID" value="KAB3571555.1"/>
    <property type="molecule type" value="Genomic_DNA"/>
</dbReference>
<dbReference type="Proteomes" id="UP000433382">
    <property type="component" value="Unassembled WGS sequence"/>
</dbReference>
<protein>
    <submittedName>
        <fullName evidence="2">Uncharacterized protein</fullName>
    </submittedName>
</protein>
<keyword evidence="1" id="KW-0732">Signal</keyword>
<name>A0A412NX98_PHOVU</name>
<comment type="caution">
    <text evidence="2">The sequence shown here is derived from an EMBL/GenBank/DDBJ whole genome shotgun (WGS) entry which is preliminary data.</text>
</comment>
<feature type="signal peptide" evidence="1">
    <location>
        <begin position="1"/>
        <end position="24"/>
    </location>
</feature>
<gene>
    <name evidence="2" type="ORF">GAY01_09875</name>
</gene>
<dbReference type="RefSeq" id="WP_008669519.1">
    <property type="nucleotide sequence ID" value="NZ_JACBPY010000006.1"/>
</dbReference>
<dbReference type="AlphaFoldDB" id="A0A412NX98"/>
<feature type="chain" id="PRO_5030091252" evidence="1">
    <location>
        <begin position="25"/>
        <end position="724"/>
    </location>
</feature>
<evidence type="ECO:0000313" key="3">
    <source>
        <dbReference type="Proteomes" id="UP000433382"/>
    </source>
</evidence>
<sequence length="724" mass="83063">MVLLRYAKALLSCLIFCSILPVFATVQEMEVIYTSELANTRHPLVGYWFITPETLEGDVYLKQLEEYARTTPYTLIFLTARNGVDFYDVETMHPVFERLVAKADSLNIGIGLQVWHARNYTEENCSRTIVETETRLNANGTAVCSNKPHHVRTVKPFKQELLRAYAFQKCGTDTYKPGSLHEITRCCVQKGDVDRFQIEINAGEELAGYDVYVMSEIYYEWPTLFADYTLDSYYRVLKAYSDIPFKGIGFDEFGYMAVQPGFMMKDDETFRIRHYSLAMKEQYRHQYNRNLDEDLFQMRYSPEGNDTEKIKAKNFYMDVMRHGPLRAERALARFAKKLYGTDVFLGLHNTFHNAFDEDEIWSTGINWWTLPRDYGHSDENIATAIQMGIGMANTQNVMYNMYYHRNLDIFASKALTDLQYGIRTHYHAINDKGAWGVSLESSEVAPTIWKVERMAKLLNHFNATYADCRILVIAGMEALANWYPDYGKRGRYDINNTLQFQEKVQEMWKAGYLNALVPTDLIENDVLTLNHEYKPMMNGHVFEAVVLLNPQYIKPKTADFIRRYVNAGGKLLLEGEAQNDFYANDLSEWQKEVAGKAVATRFSLENVAKLGILPNGYVEGNRCADGAVVVTDYLSLKNDSRTEFSIRVGNHVYTGKYQGMVALDIDETGTIKRLACGAFDELFRDGKSILKIKSPADIVLVTDKQGLKMTVVGSEKKNKLIYHE</sequence>
<organism evidence="2 3">
    <name type="scientific">Phocaeicola vulgatus</name>
    <name type="common">Bacteroides vulgatus</name>
    <dbReference type="NCBI Taxonomy" id="821"/>
    <lineage>
        <taxon>Bacteria</taxon>
        <taxon>Pseudomonadati</taxon>
        <taxon>Bacteroidota</taxon>
        <taxon>Bacteroidia</taxon>
        <taxon>Bacteroidales</taxon>
        <taxon>Bacteroidaceae</taxon>
        <taxon>Phocaeicola</taxon>
    </lineage>
</organism>
<proteinExistence type="predicted"/>
<reference evidence="2 3" key="1">
    <citation type="journal article" date="2019" name="Nat. Med.">
        <title>A library of human gut bacterial isolates paired with longitudinal multiomics data enables mechanistic microbiome research.</title>
        <authorList>
            <person name="Poyet M."/>
            <person name="Groussin M."/>
            <person name="Gibbons S.M."/>
            <person name="Avila-Pacheco J."/>
            <person name="Jiang X."/>
            <person name="Kearney S.M."/>
            <person name="Perrotta A.R."/>
            <person name="Berdy B."/>
            <person name="Zhao S."/>
            <person name="Lieberman T.D."/>
            <person name="Swanson P.K."/>
            <person name="Smith M."/>
            <person name="Roesemann S."/>
            <person name="Alexander J.E."/>
            <person name="Rich S.A."/>
            <person name="Livny J."/>
            <person name="Vlamakis H."/>
            <person name="Clish C."/>
            <person name="Bullock K."/>
            <person name="Deik A."/>
            <person name="Scott J."/>
            <person name="Pierce K.A."/>
            <person name="Xavier R.J."/>
            <person name="Alm E.J."/>
        </authorList>
    </citation>
    <scope>NUCLEOTIDE SEQUENCE [LARGE SCALE GENOMIC DNA]</scope>
    <source>
        <strain evidence="2 3">BIOML-A73</strain>
    </source>
</reference>